<dbReference type="EMBL" id="JADFTS010000005">
    <property type="protein sequence ID" value="KAF9606102.1"/>
    <property type="molecule type" value="Genomic_DNA"/>
</dbReference>
<evidence type="ECO:0000313" key="2">
    <source>
        <dbReference type="EMBL" id="KAF9606102.1"/>
    </source>
</evidence>
<sequence length="70" mass="8208">MYDHDMARGLHLAFSARKAYDEGLERNEWKNHWQAQVAELKKKGVKKESSNKVSWGAQMRRKRFESDGKG</sequence>
<evidence type="ECO:0000256" key="1">
    <source>
        <dbReference type="SAM" id="MobiDB-lite"/>
    </source>
</evidence>
<organism evidence="2 3">
    <name type="scientific">Coptis chinensis</name>
    <dbReference type="NCBI Taxonomy" id="261450"/>
    <lineage>
        <taxon>Eukaryota</taxon>
        <taxon>Viridiplantae</taxon>
        <taxon>Streptophyta</taxon>
        <taxon>Embryophyta</taxon>
        <taxon>Tracheophyta</taxon>
        <taxon>Spermatophyta</taxon>
        <taxon>Magnoliopsida</taxon>
        <taxon>Ranunculales</taxon>
        <taxon>Ranunculaceae</taxon>
        <taxon>Coptidoideae</taxon>
        <taxon>Coptis</taxon>
    </lineage>
</organism>
<proteinExistence type="predicted"/>
<protein>
    <submittedName>
        <fullName evidence="2">Uncharacterized protein</fullName>
    </submittedName>
</protein>
<comment type="caution">
    <text evidence="2">The sequence shown here is derived from an EMBL/GenBank/DDBJ whole genome shotgun (WGS) entry which is preliminary data.</text>
</comment>
<dbReference type="PANTHER" id="PTHR45090">
    <property type="entry name" value="CHAPERONE PROTEIN DNAJ 20 CHLOROPLASTIC"/>
    <property type="match status" value="1"/>
</dbReference>
<evidence type="ECO:0000313" key="3">
    <source>
        <dbReference type="Proteomes" id="UP000631114"/>
    </source>
</evidence>
<dbReference type="InterPro" id="IPR053232">
    <property type="entry name" value="DnaJ_C/III_chloroplastic"/>
</dbReference>
<dbReference type="Proteomes" id="UP000631114">
    <property type="component" value="Unassembled WGS sequence"/>
</dbReference>
<name>A0A835HXR4_9MAGN</name>
<dbReference type="GO" id="GO:0009507">
    <property type="term" value="C:chloroplast"/>
    <property type="evidence" value="ECO:0007669"/>
    <property type="project" value="TreeGrafter"/>
</dbReference>
<feature type="region of interest" description="Disordered" evidence="1">
    <location>
        <begin position="46"/>
        <end position="70"/>
    </location>
</feature>
<dbReference type="OrthoDB" id="445556at2759"/>
<reference evidence="2 3" key="1">
    <citation type="submission" date="2020-10" db="EMBL/GenBank/DDBJ databases">
        <title>The Coptis chinensis genome and diversification of protoberbering-type alkaloids.</title>
        <authorList>
            <person name="Wang B."/>
            <person name="Shu S."/>
            <person name="Song C."/>
            <person name="Liu Y."/>
        </authorList>
    </citation>
    <scope>NUCLEOTIDE SEQUENCE [LARGE SCALE GENOMIC DNA]</scope>
    <source>
        <strain evidence="2">HL-2020</strain>
        <tissue evidence="2">Leaf</tissue>
    </source>
</reference>
<dbReference type="PANTHER" id="PTHR45090:SF4">
    <property type="entry name" value="J DOMAIN-CONTAINING PROTEIN"/>
    <property type="match status" value="1"/>
</dbReference>
<keyword evidence="3" id="KW-1185">Reference proteome</keyword>
<dbReference type="AlphaFoldDB" id="A0A835HXR4"/>
<accession>A0A835HXR4</accession>
<gene>
    <name evidence="2" type="ORF">IFM89_023125</name>
</gene>